<gene>
    <name evidence="1" type="ORF">KHLLAP_LOCUS12393</name>
</gene>
<comment type="caution">
    <text evidence="1">The sequence shown here is derived from an EMBL/GenBank/DDBJ whole genome shotgun (WGS) entry which is preliminary data.</text>
</comment>
<accession>A0AAI8VWK4</accession>
<keyword evidence="2" id="KW-1185">Reference proteome</keyword>
<protein>
    <submittedName>
        <fullName evidence="1">Uu.00g075500.m01.CDS01</fullName>
    </submittedName>
</protein>
<proteinExistence type="predicted"/>
<dbReference type="Proteomes" id="UP001295740">
    <property type="component" value="Unassembled WGS sequence"/>
</dbReference>
<evidence type="ECO:0000313" key="1">
    <source>
        <dbReference type="EMBL" id="CAJ2511925.1"/>
    </source>
</evidence>
<name>A0AAI8VWK4_9PEZI</name>
<reference evidence="1" key="1">
    <citation type="submission" date="2023-10" db="EMBL/GenBank/DDBJ databases">
        <authorList>
            <person name="Hackl T."/>
        </authorList>
    </citation>
    <scope>NUCLEOTIDE SEQUENCE</scope>
</reference>
<organism evidence="1 2">
    <name type="scientific">Anthostomella pinea</name>
    <dbReference type="NCBI Taxonomy" id="933095"/>
    <lineage>
        <taxon>Eukaryota</taxon>
        <taxon>Fungi</taxon>
        <taxon>Dikarya</taxon>
        <taxon>Ascomycota</taxon>
        <taxon>Pezizomycotina</taxon>
        <taxon>Sordariomycetes</taxon>
        <taxon>Xylariomycetidae</taxon>
        <taxon>Xylariales</taxon>
        <taxon>Xylariaceae</taxon>
        <taxon>Anthostomella</taxon>
    </lineage>
</organism>
<dbReference type="AlphaFoldDB" id="A0AAI8VWK4"/>
<dbReference type="EMBL" id="CAUWAG010000018">
    <property type="protein sequence ID" value="CAJ2511925.1"/>
    <property type="molecule type" value="Genomic_DNA"/>
</dbReference>
<evidence type="ECO:0000313" key="2">
    <source>
        <dbReference type="Proteomes" id="UP001295740"/>
    </source>
</evidence>
<sequence length="424" mass="47465">MEAERIPTTAVEATTVPTTETKRRRMRRKHIRPEVGSFLDILHDHSGTSLFVLPICWTDLHTRLLGCNFTQLPAHNLPMPAHKFLMPPSTPSPRRSQRTPETVVTIGRGLDILMSTDGSMPVQTKTRALRTILSTFFRNHLSTTKACPDLDIRFGQRTYSKAVRCQAIWKQPDTSAMSFNSATTWTSSRSASQLMSSMTVNLANDTPILAYVSRSHLDHIRRHCFRVLSGPNRSFNGPVHRLQQLRSRNLIPGNIDEDQYFVAVMIAMAQQQVYTDVMMGAGFTPKSVKTCVLTISEEGHSFIVYSATVPAAFLVMLDQPDKAPKGDTQIKIEYSQAPVWPVLGLKERLGKALGKDIVGDFDGVSMDTYEDELPVTPESTSPKRRREVLSEVFNASFSEDRESESPGNVFKRRCIAEGRVGVVR</sequence>